<comment type="catalytic activity">
    <reaction evidence="13">
        <text>Preferential cleavage: (Ac)2-L-Lys-D-Ala-|-D-Ala. Also transpeptidation of peptidyl-alanyl moieties that are N-acyl substituents of D-alanine.</text>
        <dbReference type="EC" id="3.4.16.4"/>
    </reaction>
</comment>
<dbReference type="InterPro" id="IPR005311">
    <property type="entry name" value="PBP_dimer"/>
</dbReference>
<organism evidence="17 18">
    <name type="scientific">Candidatus Pseudogracilibacillus intestinigallinarum</name>
    <dbReference type="NCBI Taxonomy" id="2838742"/>
    <lineage>
        <taxon>Bacteria</taxon>
        <taxon>Bacillati</taxon>
        <taxon>Bacillota</taxon>
        <taxon>Bacilli</taxon>
        <taxon>Bacillales</taxon>
        <taxon>Bacillaceae</taxon>
        <taxon>Pseudogracilibacillus</taxon>
    </lineage>
</organism>
<keyword evidence="11 14" id="KW-0472">Membrane</keyword>
<evidence type="ECO:0000256" key="1">
    <source>
        <dbReference type="ARBA" id="ARBA00004167"/>
    </source>
</evidence>
<dbReference type="GO" id="GO:0008360">
    <property type="term" value="P:regulation of cell shape"/>
    <property type="evidence" value="ECO:0007669"/>
    <property type="project" value="UniProtKB-KW"/>
</dbReference>
<dbReference type="InterPro" id="IPR012338">
    <property type="entry name" value="Beta-lactam/transpept-like"/>
</dbReference>
<feature type="domain" description="Penicillin-binding protein transpeptidase" evidence="15">
    <location>
        <begin position="343"/>
        <end position="675"/>
    </location>
</feature>
<evidence type="ECO:0000256" key="14">
    <source>
        <dbReference type="SAM" id="Phobius"/>
    </source>
</evidence>
<gene>
    <name evidence="17" type="ORF">H9895_07965</name>
</gene>
<dbReference type="Gene3D" id="3.40.710.10">
    <property type="entry name" value="DD-peptidase/beta-lactamase superfamily"/>
    <property type="match status" value="1"/>
</dbReference>
<dbReference type="GO" id="GO:0009252">
    <property type="term" value="P:peptidoglycan biosynthetic process"/>
    <property type="evidence" value="ECO:0007669"/>
    <property type="project" value="UniProtKB-KW"/>
</dbReference>
<dbReference type="GO" id="GO:0005886">
    <property type="term" value="C:plasma membrane"/>
    <property type="evidence" value="ECO:0007669"/>
    <property type="project" value="UniProtKB-SubCell"/>
</dbReference>
<protein>
    <recommendedName>
        <fullName evidence="5">serine-type D-Ala-D-Ala carboxypeptidase</fullName>
        <ecNumber evidence="5">3.4.16.4</ecNumber>
    </recommendedName>
</protein>
<evidence type="ECO:0000256" key="13">
    <source>
        <dbReference type="ARBA" id="ARBA00034000"/>
    </source>
</evidence>
<dbReference type="Proteomes" id="UP000823937">
    <property type="component" value="Unassembled WGS sequence"/>
</dbReference>
<name>A0A9D1TK02_9BACI</name>
<dbReference type="GO" id="GO:0008658">
    <property type="term" value="F:penicillin binding"/>
    <property type="evidence" value="ECO:0007669"/>
    <property type="project" value="InterPro"/>
</dbReference>
<dbReference type="SUPFAM" id="SSF56519">
    <property type="entry name" value="Penicillin binding protein dimerisation domain"/>
    <property type="match status" value="1"/>
</dbReference>
<dbReference type="GO" id="GO:0071972">
    <property type="term" value="F:peptidoglycan L,D-transpeptidase activity"/>
    <property type="evidence" value="ECO:0007669"/>
    <property type="project" value="TreeGrafter"/>
</dbReference>
<evidence type="ECO:0000256" key="11">
    <source>
        <dbReference type="ARBA" id="ARBA00023136"/>
    </source>
</evidence>
<evidence type="ECO:0000256" key="7">
    <source>
        <dbReference type="ARBA" id="ARBA00022692"/>
    </source>
</evidence>
<dbReference type="InterPro" id="IPR001460">
    <property type="entry name" value="PCN-bd_Tpept"/>
</dbReference>
<comment type="caution">
    <text evidence="17">The sequence shown here is derived from an EMBL/GenBank/DDBJ whole genome shotgun (WGS) entry which is preliminary data.</text>
</comment>
<evidence type="ECO:0000256" key="10">
    <source>
        <dbReference type="ARBA" id="ARBA00022989"/>
    </source>
</evidence>
<dbReference type="Pfam" id="PF00905">
    <property type="entry name" value="Transpeptidase"/>
    <property type="match status" value="1"/>
</dbReference>
<dbReference type="SUPFAM" id="SSF56601">
    <property type="entry name" value="beta-lactamase/transpeptidase-like"/>
    <property type="match status" value="1"/>
</dbReference>
<keyword evidence="10 14" id="KW-1133">Transmembrane helix</keyword>
<keyword evidence="9" id="KW-0573">Peptidoglycan synthesis</keyword>
<dbReference type="InterPro" id="IPR050515">
    <property type="entry name" value="Beta-lactam/transpept"/>
</dbReference>
<evidence type="ECO:0000256" key="6">
    <source>
        <dbReference type="ARBA" id="ARBA00022475"/>
    </source>
</evidence>
<dbReference type="AlphaFoldDB" id="A0A9D1TK02"/>
<dbReference type="PANTHER" id="PTHR30627:SF2">
    <property type="entry name" value="PEPTIDOGLYCAN D,D-TRANSPEPTIDASE MRDA"/>
    <property type="match status" value="1"/>
</dbReference>
<keyword evidence="6" id="KW-1003">Cell membrane</keyword>
<dbReference type="PANTHER" id="PTHR30627">
    <property type="entry name" value="PEPTIDOGLYCAN D,D-TRANSPEPTIDASE"/>
    <property type="match status" value="1"/>
</dbReference>
<evidence type="ECO:0000313" key="18">
    <source>
        <dbReference type="Proteomes" id="UP000823937"/>
    </source>
</evidence>
<dbReference type="EMBL" id="DXHX01000123">
    <property type="protein sequence ID" value="HIV74994.1"/>
    <property type="molecule type" value="Genomic_DNA"/>
</dbReference>
<dbReference type="Gene3D" id="1.10.10.1230">
    <property type="entry name" value="Penicillin-binding protein, N-terminal non-catalytic domain, head sub-domain"/>
    <property type="match status" value="1"/>
</dbReference>
<dbReference type="Gene3D" id="3.90.1310.10">
    <property type="entry name" value="Penicillin-binding protein 2a (Domain 2)"/>
    <property type="match status" value="1"/>
</dbReference>
<dbReference type="EC" id="3.4.16.4" evidence="5"/>
<comment type="subcellular location">
    <subcellularLocation>
        <location evidence="2">Cell membrane</location>
    </subcellularLocation>
    <subcellularLocation>
        <location evidence="1">Membrane</location>
        <topology evidence="1">Single-pass membrane protein</topology>
    </subcellularLocation>
</comment>
<keyword evidence="7 14" id="KW-0812">Transmembrane</keyword>
<keyword evidence="8" id="KW-0133">Cell shape</keyword>
<evidence type="ECO:0000256" key="2">
    <source>
        <dbReference type="ARBA" id="ARBA00004236"/>
    </source>
</evidence>
<comment type="similarity">
    <text evidence="4">Belongs to the transpeptidase family.</text>
</comment>
<evidence type="ECO:0000256" key="9">
    <source>
        <dbReference type="ARBA" id="ARBA00022984"/>
    </source>
</evidence>
<dbReference type="InterPro" id="IPR036138">
    <property type="entry name" value="PBP_dimer_sf"/>
</dbReference>
<reference evidence="17" key="2">
    <citation type="submission" date="2021-04" db="EMBL/GenBank/DDBJ databases">
        <authorList>
            <person name="Gilroy R."/>
        </authorList>
    </citation>
    <scope>NUCLEOTIDE SEQUENCE</scope>
    <source>
        <strain evidence="17">CHK169-2315</strain>
    </source>
</reference>
<dbReference type="Pfam" id="PF03717">
    <property type="entry name" value="PBP_dimer"/>
    <property type="match status" value="1"/>
</dbReference>
<evidence type="ECO:0000259" key="16">
    <source>
        <dbReference type="Pfam" id="PF03717"/>
    </source>
</evidence>
<dbReference type="GO" id="GO:0071555">
    <property type="term" value="P:cell wall organization"/>
    <property type="evidence" value="ECO:0007669"/>
    <property type="project" value="UniProtKB-KW"/>
</dbReference>
<sequence>MNQQKDKKSRIPLRLNITFFVIFLLFAVLVIQLGVVQILDGSSYQEEIDRTVQDISKRPVPRGKILDRNWNIVVDNEPLYSITYTPPKRVQAEDKLELAEKLTEYMTMDKKEIDKIRERERKEYFYLKNTDDVFARLSDEEVEKLDDKEQYDLMLERIEDDEIEDFTDEQLQVIAIKRQLDKAYALTPEVIKNENISMDEYAKIAENLSELPGINTSTDWERQYKYKDTLRSIIGSITSQDEGIPAEKEDYYLTRGYNRNDRVGKSGLEEQYEDLLRGRKEKVKYTTTKTGQIIGTEVMVPGERGKDLVLSIDMEFQKKVDEIVLQELKAAKSRGNAYLEDALAVVMNPKTGEILALSGQHYDKETGKYENTPHKVLYDAHRPGSTVKGATVLAGLDSGVFAPGQTIYDSPIVIKGTKPKGSYSVLGSVNDISALKRSSNVYMFYVALRLGGDYRLPFPNGGSPTFNPEGMQTMRNYFQEFGLGVKTGIDFPFESTGYVGPEMLPGKLMDLSIGQYDTYTTLQLGQYISTIANGGKRIQPSFVKEIRSPATTSDGLGAVYKVNHTKILNEISMSKDNIERVQDGFYKVFNEAGGTGHSSWASTKYRAAGKTGTAENEVFLQKDNGDFYKAADTENLSLAGYAPYDDPEIAFAVIIPNLSKSSGNNINHNIGRRILDTYFEGKESENKEED</sequence>
<evidence type="ECO:0000256" key="12">
    <source>
        <dbReference type="ARBA" id="ARBA00023316"/>
    </source>
</evidence>
<proteinExistence type="inferred from homology"/>
<evidence type="ECO:0000259" key="15">
    <source>
        <dbReference type="Pfam" id="PF00905"/>
    </source>
</evidence>
<evidence type="ECO:0000313" key="17">
    <source>
        <dbReference type="EMBL" id="HIV74994.1"/>
    </source>
</evidence>
<evidence type="ECO:0000256" key="4">
    <source>
        <dbReference type="ARBA" id="ARBA00007171"/>
    </source>
</evidence>
<reference evidence="17" key="1">
    <citation type="journal article" date="2021" name="PeerJ">
        <title>Extensive microbial diversity within the chicken gut microbiome revealed by metagenomics and culture.</title>
        <authorList>
            <person name="Gilroy R."/>
            <person name="Ravi A."/>
            <person name="Getino M."/>
            <person name="Pursley I."/>
            <person name="Horton D.L."/>
            <person name="Alikhan N.F."/>
            <person name="Baker D."/>
            <person name="Gharbi K."/>
            <person name="Hall N."/>
            <person name="Watson M."/>
            <person name="Adriaenssens E.M."/>
            <person name="Foster-Nyarko E."/>
            <person name="Jarju S."/>
            <person name="Secka A."/>
            <person name="Antonio M."/>
            <person name="Oren A."/>
            <person name="Chaudhuri R.R."/>
            <person name="La Ragione R."/>
            <person name="Hildebrand F."/>
            <person name="Pallen M.J."/>
        </authorList>
    </citation>
    <scope>NUCLEOTIDE SEQUENCE</scope>
    <source>
        <strain evidence="17">CHK169-2315</strain>
    </source>
</reference>
<dbReference type="GO" id="GO:0009002">
    <property type="term" value="F:serine-type D-Ala-D-Ala carboxypeptidase activity"/>
    <property type="evidence" value="ECO:0007669"/>
    <property type="project" value="UniProtKB-EC"/>
</dbReference>
<accession>A0A9D1TK02</accession>
<evidence type="ECO:0000256" key="8">
    <source>
        <dbReference type="ARBA" id="ARBA00022960"/>
    </source>
</evidence>
<feature type="transmembrane region" description="Helical" evidence="14">
    <location>
        <begin position="12"/>
        <end position="35"/>
    </location>
</feature>
<keyword evidence="12" id="KW-0961">Cell wall biogenesis/degradation</keyword>
<comment type="pathway">
    <text evidence="3">Cell wall biogenesis; peptidoglycan biosynthesis.</text>
</comment>
<evidence type="ECO:0000256" key="5">
    <source>
        <dbReference type="ARBA" id="ARBA00012448"/>
    </source>
</evidence>
<evidence type="ECO:0000256" key="3">
    <source>
        <dbReference type="ARBA" id="ARBA00004752"/>
    </source>
</evidence>
<feature type="domain" description="Penicillin-binding protein dimerisation" evidence="16">
    <location>
        <begin position="59"/>
        <end position="296"/>
    </location>
</feature>